<feature type="active site" description="Nucleophile" evidence="2">
    <location>
        <position position="180"/>
    </location>
</feature>
<protein>
    <recommendedName>
        <fullName evidence="7">Threonine aspartase</fullName>
    </recommendedName>
</protein>
<dbReference type="AlphaFoldDB" id="A0AAN9VYA6"/>
<dbReference type="InterPro" id="IPR000246">
    <property type="entry name" value="Peptidase_T2"/>
</dbReference>
<evidence type="ECO:0000313" key="5">
    <source>
        <dbReference type="EMBL" id="KAK7870022.1"/>
    </source>
</evidence>
<dbReference type="EMBL" id="JAZDUA010000065">
    <property type="protein sequence ID" value="KAK7870022.1"/>
    <property type="molecule type" value="Genomic_DNA"/>
</dbReference>
<feature type="compositionally biased region" description="Acidic residues" evidence="4">
    <location>
        <begin position="366"/>
        <end position="375"/>
    </location>
</feature>
<comment type="similarity">
    <text evidence="1">Belongs to the Ntn-hydrolase family.</text>
</comment>
<dbReference type="GO" id="GO:0051604">
    <property type="term" value="P:protein maturation"/>
    <property type="evidence" value="ECO:0007669"/>
    <property type="project" value="TreeGrafter"/>
</dbReference>
<comment type="caution">
    <text evidence="5">The sequence shown here is derived from an EMBL/GenBank/DDBJ whole genome shotgun (WGS) entry which is preliminary data.</text>
</comment>
<name>A0AAN9VYA6_9ORTH</name>
<evidence type="ECO:0000256" key="4">
    <source>
        <dbReference type="SAM" id="MobiDB-lite"/>
    </source>
</evidence>
<reference evidence="5 6" key="1">
    <citation type="submission" date="2024-03" db="EMBL/GenBank/DDBJ databases">
        <title>The genome assembly and annotation of the cricket Gryllus longicercus Weissman &amp; Gray.</title>
        <authorList>
            <person name="Szrajer S."/>
            <person name="Gray D."/>
            <person name="Ylla G."/>
        </authorList>
    </citation>
    <scope>NUCLEOTIDE SEQUENCE [LARGE SCALE GENOMIC DNA]</scope>
    <source>
        <strain evidence="5">DAG 2021-001</strain>
        <tissue evidence="5">Whole body minus gut</tissue>
    </source>
</reference>
<dbReference type="Pfam" id="PF01112">
    <property type="entry name" value="Asparaginase_2"/>
    <property type="match status" value="1"/>
</dbReference>
<gene>
    <name evidence="5" type="ORF">R5R35_011988</name>
</gene>
<dbReference type="PANTHER" id="PTHR10188">
    <property type="entry name" value="L-ASPARAGINASE"/>
    <property type="match status" value="1"/>
</dbReference>
<dbReference type="PANTHER" id="PTHR10188:SF8">
    <property type="entry name" value="THREONINE ASPARTASE 1"/>
    <property type="match status" value="1"/>
</dbReference>
<evidence type="ECO:0000313" key="6">
    <source>
        <dbReference type="Proteomes" id="UP001378592"/>
    </source>
</evidence>
<feature type="region of interest" description="Disordered" evidence="4">
    <location>
        <begin position="354"/>
        <end position="388"/>
    </location>
</feature>
<dbReference type="Gene3D" id="3.60.20.30">
    <property type="entry name" value="(Glycosyl)asparaginase"/>
    <property type="match status" value="1"/>
</dbReference>
<dbReference type="GO" id="GO:0004298">
    <property type="term" value="F:threonine-type endopeptidase activity"/>
    <property type="evidence" value="ECO:0007669"/>
    <property type="project" value="InterPro"/>
</dbReference>
<evidence type="ECO:0000256" key="1">
    <source>
        <dbReference type="ARBA" id="ARBA00010872"/>
    </source>
</evidence>
<feature type="site" description="Cleavage; by autolysis" evidence="3">
    <location>
        <begin position="179"/>
        <end position="180"/>
    </location>
</feature>
<dbReference type="GO" id="GO:0005737">
    <property type="term" value="C:cytoplasm"/>
    <property type="evidence" value="ECO:0007669"/>
    <property type="project" value="TreeGrafter"/>
</dbReference>
<keyword evidence="6" id="KW-1185">Reference proteome</keyword>
<dbReference type="InterPro" id="IPR037464">
    <property type="entry name" value="Taspase1"/>
</dbReference>
<evidence type="ECO:0000256" key="3">
    <source>
        <dbReference type="PIRSR" id="PIRSR600246-3"/>
    </source>
</evidence>
<dbReference type="Proteomes" id="UP001378592">
    <property type="component" value="Unassembled WGS sequence"/>
</dbReference>
<dbReference type="CDD" id="cd04514">
    <property type="entry name" value="Taspase1_like"/>
    <property type="match status" value="1"/>
</dbReference>
<organism evidence="5 6">
    <name type="scientific">Gryllus longicercus</name>
    <dbReference type="NCBI Taxonomy" id="2509291"/>
    <lineage>
        <taxon>Eukaryota</taxon>
        <taxon>Metazoa</taxon>
        <taxon>Ecdysozoa</taxon>
        <taxon>Arthropoda</taxon>
        <taxon>Hexapoda</taxon>
        <taxon>Insecta</taxon>
        <taxon>Pterygota</taxon>
        <taxon>Neoptera</taxon>
        <taxon>Polyneoptera</taxon>
        <taxon>Orthoptera</taxon>
        <taxon>Ensifera</taxon>
        <taxon>Gryllidea</taxon>
        <taxon>Grylloidea</taxon>
        <taxon>Gryllidae</taxon>
        <taxon>Gryllinae</taxon>
        <taxon>Gryllus</taxon>
    </lineage>
</organism>
<accession>A0AAN9VYA6</accession>
<dbReference type="InterPro" id="IPR029055">
    <property type="entry name" value="Ntn_hydrolases_N"/>
</dbReference>
<evidence type="ECO:0000256" key="2">
    <source>
        <dbReference type="PIRSR" id="PIRSR600246-1"/>
    </source>
</evidence>
<sequence length="410" mass="43989">MDGFVGVHLGAGLHSEKLRPKYKRLVYGACQKAAAILKNGGSALDACAQATAHLEDSPLTNAGYGSNLTWGGSVECDASVMDGCTLHYGAVGGVSGVKNPILLAKLLCEHQRQGLPFGRVPPSFLVGEGARIHALKYGLTTVPPTELISAESWKLHQHYRKKLRKYEEEQSQVASSRLDTVGAVCMDSLGHVAATCSSGGIALKTVGRVGQAAVYASGVWAQNAVGDVPAVASCTSGCGEYLVRTMLAREGALSVLNDNRTEVSLHDCMRTKFLESPFLHDVDEKMGGMCVLKYNPSQDIGEFLWSHSTTTMCVGYMTSADTKPVFRLSRLSAEQPIGKCLAVEGTVFHCKRQTRKRPASSSPLDPDIEDDDLSDTQEISNPEDFNMSAHSKAEIIVSALHPDENSDKCQ</sequence>
<proteinExistence type="inferred from homology"/>
<evidence type="ECO:0008006" key="7">
    <source>
        <dbReference type="Google" id="ProtNLM"/>
    </source>
</evidence>
<dbReference type="SUPFAM" id="SSF56235">
    <property type="entry name" value="N-terminal nucleophile aminohydrolases (Ntn hydrolases)"/>
    <property type="match status" value="1"/>
</dbReference>